<dbReference type="PANTHER" id="PTHR10520">
    <property type="entry name" value="TRIFUNCTIONAL PURINE BIOSYNTHETIC PROTEIN ADENOSINE-3-RELATED"/>
    <property type="match status" value="1"/>
</dbReference>
<dbReference type="Gene3D" id="3.90.650.10">
    <property type="entry name" value="PurM-like C-terminal domain"/>
    <property type="match status" value="1"/>
</dbReference>
<evidence type="ECO:0000256" key="8">
    <source>
        <dbReference type="ARBA" id="ARBA00031908"/>
    </source>
</evidence>
<dbReference type="CDD" id="cd02196">
    <property type="entry name" value="PurM"/>
    <property type="match status" value="1"/>
</dbReference>
<evidence type="ECO:0000256" key="10">
    <source>
        <dbReference type="ARBA" id="ARBA00033093"/>
    </source>
</evidence>
<keyword evidence="7 12" id="KW-0067">ATP-binding</keyword>
<gene>
    <name evidence="12 15" type="primary">purM</name>
    <name evidence="15" type="ORF">ACFFRE_09980</name>
</gene>
<keyword evidence="12" id="KW-0658">Purine biosynthesis</keyword>
<dbReference type="EC" id="6.3.3.1" evidence="3 12"/>
<dbReference type="NCBIfam" id="TIGR00878">
    <property type="entry name" value="purM"/>
    <property type="match status" value="1"/>
</dbReference>
<comment type="subcellular location">
    <subcellularLocation>
        <location evidence="12">Cytoplasm</location>
    </subcellularLocation>
</comment>
<feature type="domain" description="PurM-like N-terminal" evidence="13">
    <location>
        <begin position="62"/>
        <end position="165"/>
    </location>
</feature>
<accession>A0ABV6C439</accession>
<proteinExistence type="inferred from homology"/>
<keyword evidence="12" id="KW-0963">Cytoplasm</keyword>
<keyword evidence="6 12" id="KW-0547">Nucleotide-binding</keyword>
<dbReference type="Pfam" id="PF02769">
    <property type="entry name" value="AIRS_C"/>
    <property type="match status" value="1"/>
</dbReference>
<comment type="similarity">
    <text evidence="2 12">Belongs to the AIR synthase family.</text>
</comment>
<feature type="domain" description="PurM-like C-terminal" evidence="14">
    <location>
        <begin position="178"/>
        <end position="345"/>
    </location>
</feature>
<dbReference type="RefSeq" id="WP_377790050.1">
    <property type="nucleotide sequence ID" value="NZ_JBHLYQ010000105.1"/>
</dbReference>
<evidence type="ECO:0000256" key="1">
    <source>
        <dbReference type="ARBA" id="ARBA00004686"/>
    </source>
</evidence>
<dbReference type="SUPFAM" id="SSF56042">
    <property type="entry name" value="PurM C-terminal domain-like"/>
    <property type="match status" value="1"/>
</dbReference>
<evidence type="ECO:0000256" key="2">
    <source>
        <dbReference type="ARBA" id="ARBA00010280"/>
    </source>
</evidence>
<dbReference type="Proteomes" id="UP001589788">
    <property type="component" value="Unassembled WGS sequence"/>
</dbReference>
<dbReference type="Gene3D" id="3.30.1330.10">
    <property type="entry name" value="PurM-like, N-terminal domain"/>
    <property type="match status" value="1"/>
</dbReference>
<evidence type="ECO:0000313" key="15">
    <source>
        <dbReference type="EMBL" id="MFC0082460.1"/>
    </source>
</evidence>
<dbReference type="GO" id="GO:0004641">
    <property type="term" value="F:phosphoribosylformylglycinamidine cyclo-ligase activity"/>
    <property type="evidence" value="ECO:0007669"/>
    <property type="project" value="UniProtKB-EC"/>
</dbReference>
<dbReference type="HAMAP" id="MF_00741">
    <property type="entry name" value="AIRS"/>
    <property type="match status" value="1"/>
</dbReference>
<dbReference type="InterPro" id="IPR036676">
    <property type="entry name" value="PurM-like_C_sf"/>
</dbReference>
<dbReference type="InterPro" id="IPR010918">
    <property type="entry name" value="PurM-like_C_dom"/>
</dbReference>
<sequence length="354" mass="36753">MSPGPGPLDYRQAGVDIAAGEEAVARIAPLAATTWRPEVRGGIGGFGGCFALPPGRYQRPLLVASTDGVGTKLQVALAVGQLRGIGQDLVAMCVDDLVCLGAEPLFLLDYLAVGRLDPEQVAEVVAGVAEGCRRAGCALLGGETAEHPGVLPPGELDLAGFAVGVLEEGQQLGPERVRAGDLLVGLHSPGLRSNGYSLARAVLLERAGRDLRAPAWPGAPRSLADELLEPSRIYAPAVLAALRAHPGAVHAAAHITGGGIPGNLRRVLPPDLQGRVRLGRWPVPRIFEEIARLGPVEDPEMAQVFNLGLGMVLVVAPEAADAVLDVLRGADTPAQVVGEIRPGDGQIHLEGSWH</sequence>
<evidence type="ECO:0000259" key="14">
    <source>
        <dbReference type="Pfam" id="PF02769"/>
    </source>
</evidence>
<evidence type="ECO:0000256" key="12">
    <source>
        <dbReference type="HAMAP-Rule" id="MF_00741"/>
    </source>
</evidence>
<dbReference type="InterPro" id="IPR036921">
    <property type="entry name" value="PurM-like_N_sf"/>
</dbReference>
<evidence type="ECO:0000256" key="7">
    <source>
        <dbReference type="ARBA" id="ARBA00022840"/>
    </source>
</evidence>
<dbReference type="EMBL" id="JBHLYQ010000105">
    <property type="protein sequence ID" value="MFC0082460.1"/>
    <property type="molecule type" value="Genomic_DNA"/>
</dbReference>
<name>A0ABV6C439_9ACTN</name>
<evidence type="ECO:0000256" key="11">
    <source>
        <dbReference type="ARBA" id="ARBA00049057"/>
    </source>
</evidence>
<keyword evidence="5 12" id="KW-0436">Ligase</keyword>
<evidence type="ECO:0000313" key="16">
    <source>
        <dbReference type="Proteomes" id="UP001589788"/>
    </source>
</evidence>
<evidence type="ECO:0000256" key="5">
    <source>
        <dbReference type="ARBA" id="ARBA00022598"/>
    </source>
</evidence>
<dbReference type="InterPro" id="IPR004733">
    <property type="entry name" value="PurM_cligase"/>
</dbReference>
<reference evidence="15 16" key="1">
    <citation type="submission" date="2024-09" db="EMBL/GenBank/DDBJ databases">
        <authorList>
            <person name="Sun Q."/>
            <person name="Mori K."/>
        </authorList>
    </citation>
    <scope>NUCLEOTIDE SEQUENCE [LARGE SCALE GENOMIC DNA]</scope>
    <source>
        <strain evidence="15 16">JCM 15389</strain>
    </source>
</reference>
<comment type="pathway">
    <text evidence="1 12">Purine metabolism; IMP biosynthesis via de novo pathway; 5-amino-1-(5-phospho-D-ribosyl)imidazole from N(2)-formyl-N(1)-(5-phospho-D-ribosyl)glycinamide: step 2/2.</text>
</comment>
<dbReference type="PANTHER" id="PTHR10520:SF12">
    <property type="entry name" value="TRIFUNCTIONAL PURINE BIOSYNTHETIC PROTEIN ADENOSINE-3"/>
    <property type="match status" value="1"/>
</dbReference>
<evidence type="ECO:0000256" key="9">
    <source>
        <dbReference type="ARBA" id="ARBA00032931"/>
    </source>
</evidence>
<evidence type="ECO:0000256" key="3">
    <source>
        <dbReference type="ARBA" id="ARBA00013047"/>
    </source>
</evidence>
<comment type="caution">
    <text evidence="15">The sequence shown here is derived from an EMBL/GenBank/DDBJ whole genome shotgun (WGS) entry which is preliminary data.</text>
</comment>
<evidence type="ECO:0000256" key="6">
    <source>
        <dbReference type="ARBA" id="ARBA00022741"/>
    </source>
</evidence>
<dbReference type="SUPFAM" id="SSF55326">
    <property type="entry name" value="PurM N-terminal domain-like"/>
    <property type="match status" value="1"/>
</dbReference>
<keyword evidence="16" id="KW-1185">Reference proteome</keyword>
<organism evidence="15 16">
    <name type="scientific">Aciditerrimonas ferrireducens</name>
    <dbReference type="NCBI Taxonomy" id="667306"/>
    <lineage>
        <taxon>Bacteria</taxon>
        <taxon>Bacillati</taxon>
        <taxon>Actinomycetota</taxon>
        <taxon>Acidimicrobiia</taxon>
        <taxon>Acidimicrobiales</taxon>
        <taxon>Acidimicrobiaceae</taxon>
        <taxon>Aciditerrimonas</taxon>
    </lineage>
</organism>
<dbReference type="InterPro" id="IPR016188">
    <property type="entry name" value="PurM-like_N"/>
</dbReference>
<protein>
    <recommendedName>
        <fullName evidence="4 12">Phosphoribosylformylglycinamidine cyclo-ligase</fullName>
        <ecNumber evidence="3 12">6.3.3.1</ecNumber>
    </recommendedName>
    <alternativeName>
        <fullName evidence="9 12">AIR synthase</fullName>
    </alternativeName>
    <alternativeName>
        <fullName evidence="10 12">AIRS</fullName>
    </alternativeName>
    <alternativeName>
        <fullName evidence="8 12">Phosphoribosyl-aminoimidazole synthetase</fullName>
    </alternativeName>
</protein>
<evidence type="ECO:0000259" key="13">
    <source>
        <dbReference type="Pfam" id="PF00586"/>
    </source>
</evidence>
<dbReference type="Pfam" id="PF00586">
    <property type="entry name" value="AIRS"/>
    <property type="match status" value="1"/>
</dbReference>
<evidence type="ECO:0000256" key="4">
    <source>
        <dbReference type="ARBA" id="ARBA00020367"/>
    </source>
</evidence>
<comment type="catalytic activity">
    <reaction evidence="11 12">
        <text>2-formamido-N(1)-(5-O-phospho-beta-D-ribosyl)acetamidine + ATP = 5-amino-1-(5-phospho-beta-D-ribosyl)imidazole + ADP + phosphate + H(+)</text>
        <dbReference type="Rhea" id="RHEA:23032"/>
        <dbReference type="ChEBI" id="CHEBI:15378"/>
        <dbReference type="ChEBI" id="CHEBI:30616"/>
        <dbReference type="ChEBI" id="CHEBI:43474"/>
        <dbReference type="ChEBI" id="CHEBI:137981"/>
        <dbReference type="ChEBI" id="CHEBI:147287"/>
        <dbReference type="ChEBI" id="CHEBI:456216"/>
        <dbReference type="EC" id="6.3.3.1"/>
    </reaction>
</comment>